<dbReference type="PROSITE" id="PS51873">
    <property type="entry name" value="TRIAD"/>
    <property type="match status" value="1"/>
</dbReference>
<dbReference type="STRING" id="451379.A0A0N5AAM6"/>
<accession>A0A0N5AAM6</accession>
<keyword evidence="4" id="KW-0863">Zinc-finger</keyword>
<protein>
    <submittedName>
        <fullName evidence="10">RING-type domain-containing protein</fullName>
    </submittedName>
</protein>
<evidence type="ECO:0000313" key="10">
    <source>
        <dbReference type="WBParaSite" id="SMUV_0000120201-mRNA-1"/>
    </source>
</evidence>
<keyword evidence="3" id="KW-0677">Repeat</keyword>
<dbReference type="InterPro" id="IPR031127">
    <property type="entry name" value="E3_UB_ligase_RBR"/>
</dbReference>
<reference evidence="10" key="1">
    <citation type="submission" date="2017-02" db="UniProtKB">
        <authorList>
            <consortium name="WormBaseParasite"/>
        </authorList>
    </citation>
    <scope>IDENTIFICATION</scope>
</reference>
<keyword evidence="6" id="KW-0862">Zinc</keyword>
<dbReference type="GO" id="GO:0016567">
    <property type="term" value="P:protein ubiquitination"/>
    <property type="evidence" value="ECO:0007669"/>
    <property type="project" value="InterPro"/>
</dbReference>
<keyword evidence="7" id="KW-0472">Membrane</keyword>
<dbReference type="GO" id="GO:0008270">
    <property type="term" value="F:zinc ion binding"/>
    <property type="evidence" value="ECO:0007669"/>
    <property type="project" value="UniProtKB-KW"/>
</dbReference>
<dbReference type="AlphaFoldDB" id="A0A0N5AAM6"/>
<evidence type="ECO:0000256" key="2">
    <source>
        <dbReference type="ARBA" id="ARBA00022723"/>
    </source>
</evidence>
<evidence type="ECO:0000256" key="6">
    <source>
        <dbReference type="ARBA" id="ARBA00022833"/>
    </source>
</evidence>
<dbReference type="Proteomes" id="UP000046393">
    <property type="component" value="Unplaced"/>
</dbReference>
<keyword evidence="2" id="KW-0479">Metal-binding</keyword>
<evidence type="ECO:0000256" key="4">
    <source>
        <dbReference type="ARBA" id="ARBA00022771"/>
    </source>
</evidence>
<dbReference type="WBParaSite" id="SMUV_0000120201-mRNA-1">
    <property type="protein sequence ID" value="SMUV_0000120201-mRNA-1"/>
    <property type="gene ID" value="SMUV_0000120201"/>
</dbReference>
<dbReference type="PANTHER" id="PTHR11685">
    <property type="entry name" value="RBR FAMILY RING FINGER AND IBR DOMAIN-CONTAINING"/>
    <property type="match status" value="1"/>
</dbReference>
<dbReference type="InterPro" id="IPR044066">
    <property type="entry name" value="TRIAD_supradom"/>
</dbReference>
<keyword evidence="5" id="KW-0833">Ubl conjugation pathway</keyword>
<feature type="transmembrane region" description="Helical" evidence="7">
    <location>
        <begin position="502"/>
        <end position="522"/>
    </location>
</feature>
<evidence type="ECO:0000259" key="8">
    <source>
        <dbReference type="PROSITE" id="PS51873"/>
    </source>
</evidence>
<dbReference type="CDD" id="cd22584">
    <property type="entry name" value="Rcat_RBR_unk"/>
    <property type="match status" value="1"/>
</dbReference>
<name>A0A0N5AAM6_9BILA</name>
<feature type="domain" description="RING-type" evidence="8">
    <location>
        <begin position="240"/>
        <end position="447"/>
    </location>
</feature>
<evidence type="ECO:0000256" key="1">
    <source>
        <dbReference type="ARBA" id="ARBA00022679"/>
    </source>
</evidence>
<evidence type="ECO:0000256" key="7">
    <source>
        <dbReference type="SAM" id="Phobius"/>
    </source>
</evidence>
<sequence length="596" mass="68774">QEVDYDCFEVEGCTINTEDSSNVELFDVREPKLINEVSLMDCVVAPQPSRPHRKKRVADIAETNNHYPLFEPELVDVEEHEEDSNSFASHSSESDRLQSHYVTLQFSKFPSEKLRIQDILLRRKPIDGIFPSTFCVQVNSSNFHDSLFPLPDEFNGHLLIQQVTEYVKNIKVRCILNPGVSVYRRPEFVSVMPIPLSVECRKKFSAENLSAQVKRIDDSAEFQKPVDLETETPSEVTLVDLKTCPICCEANQNCIALRCQHFFCELCWSSYVKACINAGNLPIQCMEPGCSTVMEPSQMLVILPFETCRRCEMLAKQSALHKKLKGSRWFKCESCGRINKITTSNSENIFAACHCGFLTCLLCLKSAHFPLKCKDAEAYRDVSDSANVEGYIAIPSVSVRQCPFCGIFCEKSYGCNHMICNCRREFCYNCCQEFVSYENHEKCEPLEFNIELIDVPKLLKFIPHYVYDKCMGFRYRHNANEITRLNILLSKHKVPVELKKRIIFATYWGFTALEYTCVLAHFKRRQLRKARKAGTLTVAEKIEFKLGNMQKCCDKIQFLMARLEELCECKRMNWHKMVVTVERAERALIRVIMYNK</sequence>
<dbReference type="GO" id="GO:0004842">
    <property type="term" value="F:ubiquitin-protein transferase activity"/>
    <property type="evidence" value="ECO:0007669"/>
    <property type="project" value="InterPro"/>
</dbReference>
<proteinExistence type="predicted"/>
<dbReference type="InterPro" id="IPR013083">
    <property type="entry name" value="Znf_RING/FYVE/PHD"/>
</dbReference>
<dbReference type="SUPFAM" id="SSF57850">
    <property type="entry name" value="RING/U-box"/>
    <property type="match status" value="2"/>
</dbReference>
<evidence type="ECO:0000256" key="3">
    <source>
        <dbReference type="ARBA" id="ARBA00022737"/>
    </source>
</evidence>
<dbReference type="Gene3D" id="3.30.40.10">
    <property type="entry name" value="Zinc/RING finger domain, C3HC4 (zinc finger)"/>
    <property type="match status" value="1"/>
</dbReference>
<dbReference type="Gene3D" id="1.20.120.1750">
    <property type="match status" value="1"/>
</dbReference>
<evidence type="ECO:0000256" key="5">
    <source>
        <dbReference type="ARBA" id="ARBA00022786"/>
    </source>
</evidence>
<organism evidence="9 10">
    <name type="scientific">Syphacia muris</name>
    <dbReference type="NCBI Taxonomy" id="451379"/>
    <lineage>
        <taxon>Eukaryota</taxon>
        <taxon>Metazoa</taxon>
        <taxon>Ecdysozoa</taxon>
        <taxon>Nematoda</taxon>
        <taxon>Chromadorea</taxon>
        <taxon>Rhabditida</taxon>
        <taxon>Spirurina</taxon>
        <taxon>Oxyuridomorpha</taxon>
        <taxon>Oxyuroidea</taxon>
        <taxon>Oxyuridae</taxon>
        <taxon>Syphacia</taxon>
    </lineage>
</organism>
<keyword evidence="9" id="KW-1185">Reference proteome</keyword>
<evidence type="ECO:0000313" key="9">
    <source>
        <dbReference type="Proteomes" id="UP000046393"/>
    </source>
</evidence>
<keyword evidence="1" id="KW-0808">Transferase</keyword>
<keyword evidence="7" id="KW-1133">Transmembrane helix</keyword>
<keyword evidence="7" id="KW-0812">Transmembrane</keyword>